<evidence type="ECO:0000256" key="9">
    <source>
        <dbReference type="RuleBase" id="RU369076"/>
    </source>
</evidence>
<evidence type="ECO:0000313" key="12">
    <source>
        <dbReference type="RefSeq" id="XP_025422453.1"/>
    </source>
</evidence>
<comment type="subunit">
    <text evidence="9">Component of the RZZ complex.</text>
</comment>
<dbReference type="PANTHER" id="PTHR15995:SF1">
    <property type="entry name" value="PROTEIN ZWILCH HOMOLOG"/>
    <property type="match status" value="1"/>
</dbReference>
<keyword evidence="3 9" id="KW-0158">Chromosome</keyword>
<accession>A0A2S2R0K9</accession>
<dbReference type="GO" id="GO:1990423">
    <property type="term" value="C:RZZ complex"/>
    <property type="evidence" value="ECO:0007669"/>
    <property type="project" value="UniProtKB-UniRule"/>
</dbReference>
<evidence type="ECO:0000256" key="2">
    <source>
        <dbReference type="ARBA" id="ARBA00009062"/>
    </source>
</evidence>
<dbReference type="AlphaFoldDB" id="A0A2S2R0K9"/>
<dbReference type="OrthoDB" id="5556307at2759"/>
<dbReference type="Pfam" id="PF09817">
    <property type="entry name" value="Zwilch"/>
    <property type="match status" value="1"/>
</dbReference>
<name>A0A2S2R0K9_9HEMI</name>
<comment type="function">
    <text evidence="9">Essential component of the mitotic checkpoint, which prevents cells from prematurely exiting mitosis. Required for the assembly of the dynein-dynactin and MAD1-MAD2 complexes onto kinetochores. Its function related to the spindle assembly machinery is proposed to depend on its association in the mitotic RZZ complex.</text>
</comment>
<comment type="subcellular location">
    <subcellularLocation>
        <location evidence="1 9">Chromosome</location>
        <location evidence="1 9">Centromere</location>
        <location evidence="1 9">Kinetochore</location>
    </subcellularLocation>
</comment>
<dbReference type="InterPro" id="IPR018630">
    <property type="entry name" value="Zwilch"/>
</dbReference>
<proteinExistence type="inferred from homology"/>
<evidence type="ECO:0000256" key="1">
    <source>
        <dbReference type="ARBA" id="ARBA00004629"/>
    </source>
</evidence>
<dbReference type="Gene3D" id="1.20.58.730">
    <property type="match status" value="1"/>
</dbReference>
<dbReference type="GO" id="GO:0051301">
    <property type="term" value="P:cell division"/>
    <property type="evidence" value="ECO:0007669"/>
    <property type="project" value="UniProtKB-UniRule"/>
</dbReference>
<comment type="similarity">
    <text evidence="2 9">Belongs to the ZWILCH family.</text>
</comment>
<keyword evidence="6 9" id="KW-0995">Kinetochore</keyword>
<dbReference type="Proteomes" id="UP000694846">
    <property type="component" value="Unplaced"/>
</dbReference>
<dbReference type="EMBL" id="GGMS01014312">
    <property type="protein sequence ID" value="MBY83515.1"/>
    <property type="molecule type" value="Transcribed_RNA"/>
</dbReference>
<reference evidence="12" key="2">
    <citation type="submission" date="2025-04" db="UniProtKB">
        <authorList>
            <consortium name="RefSeq"/>
        </authorList>
    </citation>
    <scope>IDENTIFICATION</scope>
    <source>
        <tissue evidence="12">Whole body</tissue>
    </source>
</reference>
<evidence type="ECO:0000256" key="8">
    <source>
        <dbReference type="ARBA" id="ARBA00023328"/>
    </source>
</evidence>
<dbReference type="GO" id="GO:0007094">
    <property type="term" value="P:mitotic spindle assembly checkpoint signaling"/>
    <property type="evidence" value="ECO:0007669"/>
    <property type="project" value="UniProtKB-UniRule"/>
</dbReference>
<dbReference type="GO" id="GO:0034501">
    <property type="term" value="P:protein localization to kinetochore"/>
    <property type="evidence" value="ECO:0007669"/>
    <property type="project" value="UniProtKB-UniRule"/>
</dbReference>
<keyword evidence="7 9" id="KW-0131">Cell cycle</keyword>
<reference evidence="10" key="1">
    <citation type="submission" date="2018-04" db="EMBL/GenBank/DDBJ databases">
        <title>Transcriptome assembly of Sipha flava.</title>
        <authorList>
            <person name="Scully E.D."/>
            <person name="Geib S.M."/>
            <person name="Palmer N.A."/>
            <person name="Koch K."/>
            <person name="Bradshaw J."/>
            <person name="Heng-Moss T."/>
            <person name="Sarath G."/>
        </authorList>
    </citation>
    <scope>NUCLEOTIDE SEQUENCE</scope>
</reference>
<evidence type="ECO:0000313" key="11">
    <source>
        <dbReference type="Proteomes" id="UP000694846"/>
    </source>
</evidence>
<keyword evidence="5 9" id="KW-0498">Mitosis</keyword>
<organism evidence="10">
    <name type="scientific">Sipha flava</name>
    <name type="common">yellow sugarcane aphid</name>
    <dbReference type="NCBI Taxonomy" id="143950"/>
    <lineage>
        <taxon>Eukaryota</taxon>
        <taxon>Metazoa</taxon>
        <taxon>Ecdysozoa</taxon>
        <taxon>Arthropoda</taxon>
        <taxon>Hexapoda</taxon>
        <taxon>Insecta</taxon>
        <taxon>Pterygota</taxon>
        <taxon>Neoptera</taxon>
        <taxon>Paraneoptera</taxon>
        <taxon>Hemiptera</taxon>
        <taxon>Sternorrhyncha</taxon>
        <taxon>Aphidomorpha</taxon>
        <taxon>Aphidoidea</taxon>
        <taxon>Aphididae</taxon>
        <taxon>Sipha</taxon>
    </lineage>
</organism>
<evidence type="ECO:0000256" key="3">
    <source>
        <dbReference type="ARBA" id="ARBA00022454"/>
    </source>
</evidence>
<keyword evidence="11" id="KW-1185">Reference proteome</keyword>
<evidence type="ECO:0000256" key="5">
    <source>
        <dbReference type="ARBA" id="ARBA00022776"/>
    </source>
</evidence>
<protein>
    <recommendedName>
        <fullName evidence="9">Protein zwilch</fullName>
    </recommendedName>
</protein>
<evidence type="ECO:0000256" key="7">
    <source>
        <dbReference type="ARBA" id="ARBA00023306"/>
    </source>
</evidence>
<gene>
    <name evidence="10" type="primary">zwilch</name>
    <name evidence="12" type="synonym">LOC112692114</name>
    <name evidence="10" type="ORF">g.116534</name>
</gene>
<dbReference type="RefSeq" id="XP_025422453.1">
    <property type="nucleotide sequence ID" value="XM_025566668.1"/>
</dbReference>
<evidence type="ECO:0000256" key="6">
    <source>
        <dbReference type="ARBA" id="ARBA00022838"/>
    </source>
</evidence>
<dbReference type="PANTHER" id="PTHR15995">
    <property type="entry name" value="PROTEIN ZWILCH HOMOLOG"/>
    <property type="match status" value="1"/>
</dbReference>
<evidence type="ECO:0000313" key="10">
    <source>
        <dbReference type="EMBL" id="MBY83515.1"/>
    </source>
</evidence>
<keyword evidence="4 9" id="KW-0132">Cell division</keyword>
<keyword evidence="8 9" id="KW-0137">Centromere</keyword>
<sequence>MDLNSFIKSCHGKINLHPEFFLNQCDSRTFSYIQPFCFNSDDNPIVGYIYKKPSQKAVNSNVLNSLSSDDEDDDDELELTGNPLECPFSPVKAEIIQVKTNRPIDSHFPLNLLQARQLVYLKLKDNQLISVPIFILCDGLKNNTILLGSHTCKGWNSRYWGEYKGHNDVEHDELSVQSMIETHKKFPQVSSMILESKVSAVINLNTVTNTEELTFIDNNPGMVVLHLSWRRPSLFAPLMSTESSIDIHCILGHETSPLHSLWHQLLFLEDLIDQLKYLKDECLTNRHNIVFPQFQGDIRGSTNGKIIEMFPSMLQNVSSTLYKRGKFGGQEDNEQKLFCQCVIDVIASECIQQEFTDKLWIYLLECKSYHDLIGCFELLYKSVKNETFKPLIKSSNGTRLAHILKSLPGNTLFNPEKLYDPLQLLIEIGIEKLKNDYTQAFVVSKVALADNLKLEYNNKFCNIDYSNWWTTLESWMIWLCRVHTVLDLAAITESVLNISTQSMMPVITKALSYYLGDESPIQSVTSVKILPPQIFRSSINTHFIEHHIPKAFTYDSWTLQLTSQNNNRRVISIFHRDTKNILPKQVYQGISNGEMKSTKSMDQTTMALETYYCINFHVLSDHFK</sequence>
<dbReference type="Gene3D" id="1.10.287.1880">
    <property type="match status" value="1"/>
</dbReference>
<evidence type="ECO:0000256" key="4">
    <source>
        <dbReference type="ARBA" id="ARBA00022618"/>
    </source>
</evidence>